<keyword evidence="2" id="KW-1185">Reference proteome</keyword>
<feature type="signal peptide" evidence="1">
    <location>
        <begin position="1"/>
        <end position="24"/>
    </location>
</feature>
<feature type="chain" id="PRO_5034063538" evidence="1">
    <location>
        <begin position="25"/>
        <end position="814"/>
    </location>
</feature>
<proteinExistence type="predicted"/>
<evidence type="ECO:0000313" key="2">
    <source>
        <dbReference type="Proteomes" id="UP000675920"/>
    </source>
</evidence>
<evidence type="ECO:0000256" key="1">
    <source>
        <dbReference type="SAM" id="SignalP"/>
    </source>
</evidence>
<evidence type="ECO:0000313" key="3">
    <source>
        <dbReference type="RefSeq" id="WP_028309974.1"/>
    </source>
</evidence>
<reference evidence="3" key="1">
    <citation type="submission" date="2025-08" db="UniProtKB">
        <authorList>
            <consortium name="RefSeq"/>
        </authorList>
    </citation>
    <scope>IDENTIFICATION</scope>
</reference>
<accession>A0A8B6X0U5</accession>
<keyword evidence="1" id="KW-0732">Signal</keyword>
<dbReference type="Gene3D" id="3.20.20.80">
    <property type="entry name" value="Glycosidases"/>
    <property type="match status" value="1"/>
</dbReference>
<dbReference type="AlphaFoldDB" id="A0A8B6X0U5"/>
<dbReference type="RefSeq" id="WP_028309974.1">
    <property type="nucleotide sequence ID" value="NZ_AXWS01000004.1"/>
</dbReference>
<dbReference type="PROSITE" id="PS51257">
    <property type="entry name" value="PROKAR_LIPOPROTEIN"/>
    <property type="match status" value="1"/>
</dbReference>
<dbReference type="SUPFAM" id="SSF51445">
    <property type="entry name" value="(Trans)glycosidases"/>
    <property type="match status" value="1"/>
</dbReference>
<organism evidence="2 3">
    <name type="scientific">Derxia gummosa DSM 723</name>
    <dbReference type="NCBI Taxonomy" id="1121388"/>
    <lineage>
        <taxon>Bacteria</taxon>
        <taxon>Pseudomonadati</taxon>
        <taxon>Pseudomonadota</taxon>
        <taxon>Betaproteobacteria</taxon>
        <taxon>Burkholderiales</taxon>
        <taxon>Alcaligenaceae</taxon>
        <taxon>Derxia</taxon>
    </lineage>
</organism>
<name>A0A8B6X0U5_9BURK</name>
<dbReference type="OrthoDB" id="9771116at2"/>
<dbReference type="InterPro" id="IPR017853">
    <property type="entry name" value="GH"/>
</dbReference>
<sequence length="814" mass="87766">MPAKISFQPTVIAASIALASLLSACGGGNGDSASATSTGVASPAAFVSTVIPKEAPAAISEASSGGLATESLAPQATAATSTTGAARASIAAAVSTSKQLVAASDATAVAAASLWVPMKDYDLSVAAGTALDMSNMSNPYNRGMCMNWVLDTMGPLTDATTATAYVNEVRRRGYNLVRIHGIDVALMVKNSTTDANINPVALDGLFRLVAELGKNGIAYTMDAQSYKYGWVNDTSVNAKSRVHYDPRYQAAWKKAVDQIFDKVNPYNGITIGRDPNLKAVIGVNEGSITMVAGLNNNKFDDGLKPGFNTWLLAKYGSLAGLKAAWTNVVLASGEDPALGTVVLPTRVSVRTKREDDFGRYMADTERATAQWMKAYLQTKGVYYKFSNANSCASWSDTIARSEGDVITYNNYHDHPTADDVGGTIVNNSAFDTMAAYLGGSAPLRYQGKYFYGTEFSAPFWNKYRYESGVMMGAFAAHQNWSGLCSFGHQLDVLAYQNPPKWAHYGYIRAFFNWGDPILTANDRLSAFLFRRGDVYGARNTVAYTARTDKMLDYKYGTTWMMGWTPAIRNMSFISRVAMIRPEQTDGNRNWIGTGTAPTQIKEPLLSNDDLSPTPRAALASYPSADASWYEAAARARDSGLISADNITDAPNGIVQSDTNQTIWDFKNRAMRVVTSKSEALTFDTKVRQGDLLSIGNFTPGATVAAISLDDSQTLANTGRILLMHITDAKNTDMKFTDSTNRTLASYGTFPVLIRGSVVEARLAVSGSWTLYALDARGNRTETRPVTVDANGVSFKLDNTIGSKGPSVYYELVRN</sequence>
<protein>
    <submittedName>
        <fullName evidence="3">Uncharacterized protein</fullName>
    </submittedName>
</protein>
<dbReference type="Proteomes" id="UP000675920">
    <property type="component" value="Unplaced"/>
</dbReference>